<organism evidence="1">
    <name type="scientific">marine metagenome</name>
    <dbReference type="NCBI Taxonomy" id="408172"/>
    <lineage>
        <taxon>unclassified sequences</taxon>
        <taxon>metagenomes</taxon>
        <taxon>ecological metagenomes</taxon>
    </lineage>
</organism>
<feature type="non-terminal residue" evidence="1">
    <location>
        <position position="1"/>
    </location>
</feature>
<feature type="non-terminal residue" evidence="1">
    <location>
        <position position="186"/>
    </location>
</feature>
<proteinExistence type="predicted"/>
<protein>
    <submittedName>
        <fullName evidence="1">Uncharacterized protein</fullName>
    </submittedName>
</protein>
<name>A0A382FM84_9ZZZZ</name>
<sequence>VKNKLWLIKLVSFFIVLNCIHGINVTFKTHIITQPDGETIKCFVSGDEYFNWAHDENGYTLIQSQNDGFFYYGVMEGDEVVPSAFLVGSVIPADAGLIPWAIISKDAYLERRRAFWEDIDRDVRDAPTHGTINNLNIYIRFSDQSEFSNPRSQHDQLFNDPEGPSLLHYFEEVSYDTLHVHTHHYP</sequence>
<evidence type="ECO:0000313" key="1">
    <source>
        <dbReference type="EMBL" id="SVB63735.1"/>
    </source>
</evidence>
<dbReference type="EMBL" id="UINC01050594">
    <property type="protein sequence ID" value="SVB63735.1"/>
    <property type="molecule type" value="Genomic_DNA"/>
</dbReference>
<dbReference type="AlphaFoldDB" id="A0A382FM84"/>
<accession>A0A382FM84</accession>
<reference evidence="1" key="1">
    <citation type="submission" date="2018-05" db="EMBL/GenBank/DDBJ databases">
        <authorList>
            <person name="Lanie J.A."/>
            <person name="Ng W.-L."/>
            <person name="Kazmierczak K.M."/>
            <person name="Andrzejewski T.M."/>
            <person name="Davidsen T.M."/>
            <person name="Wayne K.J."/>
            <person name="Tettelin H."/>
            <person name="Glass J.I."/>
            <person name="Rusch D."/>
            <person name="Podicherti R."/>
            <person name="Tsui H.-C.T."/>
            <person name="Winkler M.E."/>
        </authorList>
    </citation>
    <scope>NUCLEOTIDE SEQUENCE</scope>
</reference>
<gene>
    <name evidence="1" type="ORF">METZ01_LOCUS216589</name>
</gene>